<evidence type="ECO:0000256" key="7">
    <source>
        <dbReference type="RuleBase" id="RU003879"/>
    </source>
</evidence>
<keyword evidence="7" id="KW-0653">Protein transport</keyword>
<dbReference type="PANTHER" id="PTHR30558">
    <property type="entry name" value="EXBD MEMBRANE COMPONENT OF PMF-DRIVEN MACROMOLECULE IMPORT SYSTEM"/>
    <property type="match status" value="1"/>
</dbReference>
<dbReference type="Pfam" id="PF02472">
    <property type="entry name" value="ExbD"/>
    <property type="match status" value="1"/>
</dbReference>
<dbReference type="InterPro" id="IPR003400">
    <property type="entry name" value="ExbD"/>
</dbReference>
<keyword evidence="7" id="KW-0813">Transport</keyword>
<dbReference type="RefSeq" id="WP_091833444.1">
    <property type="nucleotide sequence ID" value="NZ_FNZK01000016.1"/>
</dbReference>
<reference evidence="9" key="1">
    <citation type="submission" date="2016-10" db="EMBL/GenBank/DDBJ databases">
        <authorList>
            <person name="Varghese N."/>
            <person name="Submissions S."/>
        </authorList>
    </citation>
    <scope>NUCLEOTIDE SEQUENCE [LARGE SCALE GENOMIC DNA]</scope>
    <source>
        <strain evidence="9">DSM 2179</strain>
    </source>
</reference>
<evidence type="ECO:0000313" key="9">
    <source>
        <dbReference type="Proteomes" id="UP000199662"/>
    </source>
</evidence>
<keyword evidence="6" id="KW-0472">Membrane</keyword>
<evidence type="ECO:0000256" key="3">
    <source>
        <dbReference type="ARBA" id="ARBA00022475"/>
    </source>
</evidence>
<keyword evidence="9" id="KW-1185">Reference proteome</keyword>
<comment type="similarity">
    <text evidence="2 7">Belongs to the ExbD/TolR family.</text>
</comment>
<dbReference type="PANTHER" id="PTHR30558:SF3">
    <property type="entry name" value="BIOPOLYMER TRANSPORT PROTEIN EXBD-RELATED"/>
    <property type="match status" value="1"/>
</dbReference>
<dbReference type="AlphaFoldDB" id="A0A1H7BHU2"/>
<organism evidence="8 9">
    <name type="scientific">Propionispira arboris</name>
    <dbReference type="NCBI Taxonomy" id="84035"/>
    <lineage>
        <taxon>Bacteria</taxon>
        <taxon>Bacillati</taxon>
        <taxon>Bacillota</taxon>
        <taxon>Negativicutes</taxon>
        <taxon>Selenomonadales</taxon>
        <taxon>Selenomonadaceae</taxon>
        <taxon>Propionispira</taxon>
    </lineage>
</organism>
<evidence type="ECO:0000256" key="2">
    <source>
        <dbReference type="ARBA" id="ARBA00005811"/>
    </source>
</evidence>
<keyword evidence="3" id="KW-1003">Cell membrane</keyword>
<dbReference type="Gene3D" id="3.30.420.270">
    <property type="match status" value="1"/>
</dbReference>
<comment type="subcellular location">
    <subcellularLocation>
        <location evidence="1">Cell membrane</location>
        <topology evidence="1">Single-pass membrane protein</topology>
    </subcellularLocation>
    <subcellularLocation>
        <location evidence="7">Cell membrane</location>
        <topology evidence="7">Single-pass type II membrane protein</topology>
    </subcellularLocation>
</comment>
<dbReference type="GO" id="GO:0022857">
    <property type="term" value="F:transmembrane transporter activity"/>
    <property type="evidence" value="ECO:0007669"/>
    <property type="project" value="InterPro"/>
</dbReference>
<name>A0A1H7BHU2_9FIRM</name>
<evidence type="ECO:0000256" key="1">
    <source>
        <dbReference type="ARBA" id="ARBA00004162"/>
    </source>
</evidence>
<dbReference type="GO" id="GO:0015031">
    <property type="term" value="P:protein transport"/>
    <property type="evidence" value="ECO:0007669"/>
    <property type="project" value="UniProtKB-KW"/>
</dbReference>
<sequence>MKLRSMRIEKAPELMIIPMIDIMFFLLVFFMISTLYMVEQHTIPVQLPQSAYAQQEKPKSMNVTVSKDAVVLIDEEKIPLELLGKHIAMAMGKNDNQIFILRADKMVDYGEVIQVLDEMKAAGAQHISIATERKVR</sequence>
<dbReference type="EMBL" id="FNZK01000016">
    <property type="protein sequence ID" value="SEJ77211.1"/>
    <property type="molecule type" value="Genomic_DNA"/>
</dbReference>
<evidence type="ECO:0000313" key="8">
    <source>
        <dbReference type="EMBL" id="SEJ77211.1"/>
    </source>
</evidence>
<dbReference type="GO" id="GO:0005886">
    <property type="term" value="C:plasma membrane"/>
    <property type="evidence" value="ECO:0007669"/>
    <property type="project" value="UniProtKB-SubCell"/>
</dbReference>
<proteinExistence type="inferred from homology"/>
<keyword evidence="5" id="KW-1133">Transmembrane helix</keyword>
<accession>A0A1H7BHU2</accession>
<dbReference type="Proteomes" id="UP000199662">
    <property type="component" value="Unassembled WGS sequence"/>
</dbReference>
<dbReference type="STRING" id="84035.SAMN05660742_11696"/>
<gene>
    <name evidence="8" type="ORF">SAMN05660742_11696</name>
</gene>
<evidence type="ECO:0000256" key="4">
    <source>
        <dbReference type="ARBA" id="ARBA00022692"/>
    </source>
</evidence>
<evidence type="ECO:0000256" key="5">
    <source>
        <dbReference type="ARBA" id="ARBA00022989"/>
    </source>
</evidence>
<keyword evidence="4 7" id="KW-0812">Transmembrane</keyword>
<protein>
    <submittedName>
        <fullName evidence="8">Biopolymer transport protein ExbD</fullName>
    </submittedName>
</protein>
<evidence type="ECO:0000256" key="6">
    <source>
        <dbReference type="ARBA" id="ARBA00023136"/>
    </source>
</evidence>